<organism evidence="3 4">
    <name type="scientific">Mus spicilegus</name>
    <name type="common">Mound-building mouse</name>
    <dbReference type="NCBI Taxonomy" id="10103"/>
    <lineage>
        <taxon>Eukaryota</taxon>
        <taxon>Metazoa</taxon>
        <taxon>Chordata</taxon>
        <taxon>Craniata</taxon>
        <taxon>Vertebrata</taxon>
        <taxon>Euteleostomi</taxon>
        <taxon>Mammalia</taxon>
        <taxon>Eutheria</taxon>
        <taxon>Euarchontoglires</taxon>
        <taxon>Glires</taxon>
        <taxon>Rodentia</taxon>
        <taxon>Myomorpha</taxon>
        <taxon>Muroidea</taxon>
        <taxon>Muridae</taxon>
        <taxon>Murinae</taxon>
        <taxon>Mus</taxon>
        <taxon>Mus</taxon>
    </lineage>
</organism>
<dbReference type="AlphaFoldDB" id="A0A8C6MT72"/>
<proteinExistence type="predicted"/>
<evidence type="ECO:0000256" key="1">
    <source>
        <dbReference type="ARBA" id="ARBA00022729"/>
    </source>
</evidence>
<dbReference type="Proteomes" id="UP000694415">
    <property type="component" value="Unplaced"/>
</dbReference>
<keyword evidence="1" id="KW-0732">Signal</keyword>
<dbReference type="Pfam" id="PF00021">
    <property type="entry name" value="UPAR_LY6"/>
    <property type="match status" value="1"/>
</dbReference>
<sequence length="94" mass="11037">MDSYTRLTREWKINYGLERLICNVCKKSQDSKCTKLQRRCFAEPGESCATISYFVGKHVFSKQECLPQCKETQYHRGDKSIYVMCCEKNLCNSF</sequence>
<feature type="domain" description="UPAR/Ly6" evidence="2">
    <location>
        <begin position="19"/>
        <end position="93"/>
    </location>
</feature>
<name>A0A8C6MT72_MUSSI</name>
<dbReference type="GeneTree" id="ENSGT00550000076001"/>
<dbReference type="Gene3D" id="2.10.60.10">
    <property type="entry name" value="CD59"/>
    <property type="match status" value="1"/>
</dbReference>
<dbReference type="SUPFAM" id="SSF57302">
    <property type="entry name" value="Snake toxin-like"/>
    <property type="match status" value="1"/>
</dbReference>
<evidence type="ECO:0000313" key="4">
    <source>
        <dbReference type="Proteomes" id="UP000694415"/>
    </source>
</evidence>
<keyword evidence="4" id="KW-1185">Reference proteome</keyword>
<evidence type="ECO:0000313" key="3">
    <source>
        <dbReference type="Ensembl" id="ENSMSIP00000010218.1"/>
    </source>
</evidence>
<protein>
    <recommendedName>
        <fullName evidence="2">UPAR/Ly6 domain-containing protein</fullName>
    </recommendedName>
</protein>
<reference evidence="3" key="2">
    <citation type="submission" date="2025-09" db="UniProtKB">
        <authorList>
            <consortium name="Ensembl"/>
        </authorList>
    </citation>
    <scope>IDENTIFICATION</scope>
</reference>
<reference evidence="3" key="1">
    <citation type="submission" date="2025-08" db="UniProtKB">
        <authorList>
            <consortium name="Ensembl"/>
        </authorList>
    </citation>
    <scope>IDENTIFICATION</scope>
</reference>
<dbReference type="InterPro" id="IPR045860">
    <property type="entry name" value="Snake_toxin-like_sf"/>
</dbReference>
<accession>A0A8C6MT72</accession>
<evidence type="ECO:0000259" key="2">
    <source>
        <dbReference type="Pfam" id="PF00021"/>
    </source>
</evidence>
<dbReference type="InterPro" id="IPR016054">
    <property type="entry name" value="LY6_UPA_recep-like"/>
</dbReference>
<dbReference type="Ensembl" id="ENSMSIT00000012940.1">
    <property type="protein sequence ID" value="ENSMSIP00000010218.1"/>
    <property type="gene ID" value="ENSMSIG00000008954.1"/>
</dbReference>